<evidence type="ECO:0000313" key="6">
    <source>
        <dbReference type="EMBL" id="OQK15776.1"/>
    </source>
</evidence>
<proteinExistence type="predicted"/>
<gene>
    <name evidence="6" type="ORF">AU255_16400</name>
</gene>
<evidence type="ECO:0000256" key="1">
    <source>
        <dbReference type="ARBA" id="ARBA00022617"/>
    </source>
</evidence>
<keyword evidence="3 4" id="KW-0408">Iron</keyword>
<protein>
    <recommendedName>
        <fullName evidence="5">Cytochrome c domain-containing protein</fullName>
    </recommendedName>
</protein>
<comment type="caution">
    <text evidence="6">The sequence shown here is derived from an EMBL/GenBank/DDBJ whole genome shotgun (WGS) entry which is preliminary data.</text>
</comment>
<sequence length="214" mass="22897">MALTFFNVGVMATSVVNAPGADTETKVSTKTLQIDIPSLIFGADKYKAKLGFRGRVNNEYTFGLEELIRIPDTEVKGKVLYEKTCALCHTIGGSSSTKSISSTDIFSAMLQNLGGMGQLDLTDEEIEEIAAYLNSITSTPTPVTTVQIGQNLYDKNCLACHAINSSAFLASKNSSSIFSAILNDLGGMGKLNKLSPSDEDAIADYVSDYILNNP</sequence>
<dbReference type="SUPFAM" id="SSF46626">
    <property type="entry name" value="Cytochrome c"/>
    <property type="match status" value="2"/>
</dbReference>
<keyword evidence="7" id="KW-1185">Reference proteome</keyword>
<keyword evidence="2 4" id="KW-0479">Metal-binding</keyword>
<dbReference type="InterPro" id="IPR009056">
    <property type="entry name" value="Cyt_c-like_dom"/>
</dbReference>
<name>A0A1V8M2Q7_9GAMM</name>
<evidence type="ECO:0000256" key="2">
    <source>
        <dbReference type="ARBA" id="ARBA00022723"/>
    </source>
</evidence>
<dbReference type="Gene3D" id="1.10.760.10">
    <property type="entry name" value="Cytochrome c-like domain"/>
    <property type="match status" value="1"/>
</dbReference>
<dbReference type="RefSeq" id="WP_080524006.1">
    <property type="nucleotide sequence ID" value="NZ_LPUF01000003.1"/>
</dbReference>
<dbReference type="PROSITE" id="PS51007">
    <property type="entry name" value="CYTC"/>
    <property type="match status" value="1"/>
</dbReference>
<dbReference type="GO" id="GO:0046872">
    <property type="term" value="F:metal ion binding"/>
    <property type="evidence" value="ECO:0007669"/>
    <property type="project" value="UniProtKB-KW"/>
</dbReference>
<accession>A0A1V8M2Q7</accession>
<dbReference type="AlphaFoldDB" id="A0A1V8M2Q7"/>
<dbReference type="EMBL" id="LPUF01000003">
    <property type="protein sequence ID" value="OQK15776.1"/>
    <property type="molecule type" value="Genomic_DNA"/>
</dbReference>
<dbReference type="GO" id="GO:0009055">
    <property type="term" value="F:electron transfer activity"/>
    <property type="evidence" value="ECO:0007669"/>
    <property type="project" value="InterPro"/>
</dbReference>
<dbReference type="STRING" id="1420851.AU255_16400"/>
<feature type="domain" description="Cytochrome c" evidence="5">
    <location>
        <begin position="72"/>
        <end position="210"/>
    </location>
</feature>
<evidence type="ECO:0000256" key="4">
    <source>
        <dbReference type="PROSITE-ProRule" id="PRU00433"/>
    </source>
</evidence>
<dbReference type="GO" id="GO:0020037">
    <property type="term" value="F:heme binding"/>
    <property type="evidence" value="ECO:0007669"/>
    <property type="project" value="InterPro"/>
</dbReference>
<dbReference type="Pfam" id="PF13442">
    <property type="entry name" value="Cytochrome_CBB3"/>
    <property type="match status" value="2"/>
</dbReference>
<dbReference type="Proteomes" id="UP000191980">
    <property type="component" value="Unassembled WGS sequence"/>
</dbReference>
<reference evidence="6 7" key="1">
    <citation type="submission" date="2015-12" db="EMBL/GenBank/DDBJ databases">
        <authorList>
            <person name="Shamseldin A."/>
            <person name="Moawad H."/>
            <person name="Abd El-Rahim W.M."/>
            <person name="Sadowsky M.J."/>
        </authorList>
    </citation>
    <scope>NUCLEOTIDE SEQUENCE [LARGE SCALE GENOMIC DNA]</scope>
    <source>
        <strain evidence="6 7">WF1</strain>
    </source>
</reference>
<organism evidence="6 7">
    <name type="scientific">Methyloprofundus sedimenti</name>
    <dbReference type="NCBI Taxonomy" id="1420851"/>
    <lineage>
        <taxon>Bacteria</taxon>
        <taxon>Pseudomonadati</taxon>
        <taxon>Pseudomonadota</taxon>
        <taxon>Gammaproteobacteria</taxon>
        <taxon>Methylococcales</taxon>
        <taxon>Methylococcaceae</taxon>
        <taxon>Methyloprofundus</taxon>
    </lineage>
</organism>
<evidence type="ECO:0000256" key="3">
    <source>
        <dbReference type="ARBA" id="ARBA00023004"/>
    </source>
</evidence>
<evidence type="ECO:0000313" key="7">
    <source>
        <dbReference type="Proteomes" id="UP000191980"/>
    </source>
</evidence>
<evidence type="ECO:0000259" key="5">
    <source>
        <dbReference type="PROSITE" id="PS51007"/>
    </source>
</evidence>
<dbReference type="InterPro" id="IPR036909">
    <property type="entry name" value="Cyt_c-like_dom_sf"/>
</dbReference>
<keyword evidence="1 4" id="KW-0349">Heme</keyword>